<dbReference type="GO" id="GO:0003677">
    <property type="term" value="F:DNA binding"/>
    <property type="evidence" value="ECO:0007669"/>
    <property type="project" value="InterPro"/>
</dbReference>
<keyword evidence="7" id="KW-1185">Reference proteome</keyword>
<sequence length="1102" mass="121570">MKSSVHGPFAAPRQIRFVNSDGHPPSKRRRVNAACLTCRRRKTRCSGEPGGCSTCTKNGHECSGYNEATDRKKVTPGVLKKQAPTTGGHAPVIKNEDDCLADANHHEYDSGNVEGRHWDGSDAGSFGNTDYRASPKCNPALSQGPAKTGNLKRSQSNEWDHSMPPPQQQQPLNSDKPRGSRTVSFFEDRHGSTDESATRHRNEGNRIPYFRYFGRTAIVPGFKQMLVNVSYRDKRRRGSSFSSTSPRNASEHRSSFATLNESTAFDNGDGKPSYDVGDTVPTYDPSQPEPVDPLITNLIETFFTHLGCNYPFLRRDKIIRMVREKKVESMLVDVMCALATRFADFPLCADPRDPRERAEYGNVFAQRAKAATVDAYPCPNVGAVQAYLLLAYECFGQDQDSALWMYLGNAIRMADDLGLHRKEGVKYQGEKDAWYTRTWNIKRNGEASEDKHGDDDDTLSPEEQSEVEQERIDTFWAVFVLDRVISSGTGRPVRYKDGDFEIPLPEPAIDPISNLPDPFPFFIRIIHLYGRASDVLNNVTDPSELTTNNFDKVKNDLTELYEEQDSRLHFNAVNFQEYVKAGQGTTFILLHFWFHALIIIMHAPNVVFFGLTSTTQLLPDSRQLSMSSAKTIADILSFAEIIDPKSFIGNPFTSQPMYIAACAFLTQSTSQSSEPSSPDAISPGTGEIRGSKHSLLALGANQNYQMVTKSLQQLQLYWGGVKYILTALDQKSKGIWDCETYTLEEYAMTRISRRSTLAPLRRFEIPASPSAAPIAYATLTGTTNSPNSNLTRFYQNSGGSNHANLGGPSHMAQSFAAPHSHLSSVQASGAAGSVSGPVSAMTPPGNMIYDPIRQSLPEPPMFTQPFPRPSISAVRFSQHPQQEPQLPQHPTSGSHRPSESSSSAANGTQGHHRQEDKPGMRFEAMNGMLEEPVVDSSPAPSTNNDMVMESKLQVLAGMAHAGHSDPHRHRHGDAQQHPHQAPPPSYTPSSHSSTAYEPSVIQTGTSPSNSLVEAGPSGHQQQLHHQQVDQGEYSPHFTQTVGGLDPDDYYPQHLADLPYQEITLELPSDNEVMPHWLDCIPAHELLGLFEGQLAGGSGSHMG</sequence>
<proteinExistence type="predicted"/>
<feature type="compositionally biased region" description="Basic and acidic residues" evidence="3">
    <location>
        <begin position="110"/>
        <end position="120"/>
    </location>
</feature>
<dbReference type="PROSITE" id="PS50048">
    <property type="entry name" value="ZN2_CY6_FUNGAL_2"/>
    <property type="match status" value="1"/>
</dbReference>
<dbReference type="Pfam" id="PF04082">
    <property type="entry name" value="Fungal_trans"/>
    <property type="match status" value="1"/>
</dbReference>
<evidence type="ECO:0000256" key="3">
    <source>
        <dbReference type="SAM" id="MobiDB-lite"/>
    </source>
</evidence>
<dbReference type="EMBL" id="GL876973">
    <property type="protein sequence ID" value="KLU89492.1"/>
    <property type="molecule type" value="Genomic_DNA"/>
</dbReference>
<name>A0A0C4E7F0_MAGP6</name>
<feature type="compositionally biased region" description="Acidic residues" evidence="3">
    <location>
        <begin position="455"/>
        <end position="467"/>
    </location>
</feature>
<feature type="compositionally biased region" description="Low complexity" evidence="3">
    <location>
        <begin position="987"/>
        <end position="996"/>
    </location>
</feature>
<dbReference type="OMA" id="CTKNGHQ"/>
<evidence type="ECO:0000256" key="2">
    <source>
        <dbReference type="ARBA" id="ARBA00023242"/>
    </source>
</evidence>
<dbReference type="VEuPathDB" id="FungiDB:MAPG_08463"/>
<reference evidence="6" key="5">
    <citation type="submission" date="2015-06" db="UniProtKB">
        <authorList>
            <consortium name="EnsemblFungi"/>
        </authorList>
    </citation>
    <scope>IDENTIFICATION</scope>
    <source>
        <strain evidence="6">ATCC 64411</strain>
    </source>
</reference>
<feature type="compositionally biased region" description="Low complexity" evidence="3">
    <location>
        <begin position="878"/>
        <end position="903"/>
    </location>
</feature>
<feature type="compositionally biased region" description="Basic and acidic residues" evidence="3">
    <location>
        <begin position="186"/>
        <end position="202"/>
    </location>
</feature>
<organism evidence="6 7">
    <name type="scientific">Magnaporthiopsis poae (strain ATCC 64411 / 73-15)</name>
    <name type="common">Kentucky bluegrass fungus</name>
    <name type="synonym">Magnaporthe poae</name>
    <dbReference type="NCBI Taxonomy" id="644358"/>
    <lineage>
        <taxon>Eukaryota</taxon>
        <taxon>Fungi</taxon>
        <taxon>Dikarya</taxon>
        <taxon>Ascomycota</taxon>
        <taxon>Pezizomycotina</taxon>
        <taxon>Sordariomycetes</taxon>
        <taxon>Sordariomycetidae</taxon>
        <taxon>Magnaporthales</taxon>
        <taxon>Magnaporthaceae</taxon>
        <taxon>Magnaporthiopsis</taxon>
    </lineage>
</organism>
<feature type="compositionally biased region" description="Polar residues" evidence="3">
    <location>
        <begin position="794"/>
        <end position="803"/>
    </location>
</feature>
<feature type="compositionally biased region" description="Polar residues" evidence="3">
    <location>
        <begin position="1000"/>
        <end position="1011"/>
    </location>
</feature>
<reference evidence="5" key="2">
    <citation type="submission" date="2010-05" db="EMBL/GenBank/DDBJ databases">
        <title>The Genome Sequence of Magnaporthe poae strain ATCC 64411.</title>
        <authorList>
            <consortium name="The Broad Institute Genome Sequencing Platform"/>
            <consortium name="Broad Institute Genome Sequencing Center for Infectious Disease"/>
            <person name="Ma L.-J."/>
            <person name="Dead R."/>
            <person name="Young S."/>
            <person name="Zeng Q."/>
            <person name="Koehrsen M."/>
            <person name="Alvarado L."/>
            <person name="Berlin A."/>
            <person name="Chapman S.B."/>
            <person name="Chen Z."/>
            <person name="Freedman E."/>
            <person name="Gellesch M."/>
            <person name="Goldberg J."/>
            <person name="Griggs A."/>
            <person name="Gujja S."/>
            <person name="Heilman E.R."/>
            <person name="Heiman D."/>
            <person name="Hepburn T."/>
            <person name="Howarth C."/>
            <person name="Jen D."/>
            <person name="Larson L."/>
            <person name="Mehta T."/>
            <person name="Neiman D."/>
            <person name="Pearson M."/>
            <person name="Roberts A."/>
            <person name="Saif S."/>
            <person name="Shea T."/>
            <person name="Shenoy N."/>
            <person name="Sisk P."/>
            <person name="Stolte C."/>
            <person name="Sykes S."/>
            <person name="Walk T."/>
            <person name="White J."/>
            <person name="Yandava C."/>
            <person name="Haas B."/>
            <person name="Nusbaum C."/>
            <person name="Birren B."/>
        </authorList>
    </citation>
    <scope>NUCLEOTIDE SEQUENCE</scope>
    <source>
        <strain evidence="5">ATCC 64411</strain>
    </source>
</reference>
<dbReference type="Proteomes" id="UP000011715">
    <property type="component" value="Unassembled WGS sequence"/>
</dbReference>
<feature type="compositionally biased region" description="Polar residues" evidence="3">
    <location>
        <begin position="239"/>
        <end position="248"/>
    </location>
</feature>
<keyword evidence="1" id="KW-0479">Metal-binding</keyword>
<evidence type="ECO:0000313" key="7">
    <source>
        <dbReference type="Proteomes" id="UP000011715"/>
    </source>
</evidence>
<feature type="region of interest" description="Disordered" evidence="3">
    <location>
        <begin position="1"/>
        <end position="27"/>
    </location>
</feature>
<dbReference type="SMART" id="SM00906">
    <property type="entry name" value="Fungal_trans"/>
    <property type="match status" value="1"/>
</dbReference>
<evidence type="ECO:0000259" key="4">
    <source>
        <dbReference type="PROSITE" id="PS50048"/>
    </source>
</evidence>
<feature type="region of interest" description="Disordered" evidence="3">
    <location>
        <begin position="959"/>
        <end position="1026"/>
    </location>
</feature>
<protein>
    <submittedName>
        <fullName evidence="5">Pathway-specific nitrogen regulator</fullName>
    </submittedName>
</protein>
<dbReference type="AlphaFoldDB" id="A0A0C4E7F0"/>
<dbReference type="SMART" id="SM00066">
    <property type="entry name" value="GAL4"/>
    <property type="match status" value="1"/>
</dbReference>
<gene>
    <name evidence="5" type="ORF">MAPG_08463</name>
</gene>
<dbReference type="InterPro" id="IPR001138">
    <property type="entry name" value="Zn2Cys6_DnaBD"/>
</dbReference>
<reference evidence="7" key="1">
    <citation type="submission" date="2010-05" db="EMBL/GenBank/DDBJ databases">
        <title>The genome sequence of Magnaporthe poae strain ATCC 64411.</title>
        <authorList>
            <person name="Ma L.-J."/>
            <person name="Dead R."/>
            <person name="Young S."/>
            <person name="Zeng Q."/>
            <person name="Koehrsen M."/>
            <person name="Alvarado L."/>
            <person name="Berlin A."/>
            <person name="Chapman S.B."/>
            <person name="Chen Z."/>
            <person name="Freedman E."/>
            <person name="Gellesch M."/>
            <person name="Goldberg J."/>
            <person name="Griggs A."/>
            <person name="Gujja S."/>
            <person name="Heilman E.R."/>
            <person name="Heiman D."/>
            <person name="Hepburn T."/>
            <person name="Howarth C."/>
            <person name="Jen D."/>
            <person name="Larson L."/>
            <person name="Mehta T."/>
            <person name="Neiman D."/>
            <person name="Pearson M."/>
            <person name="Roberts A."/>
            <person name="Saif S."/>
            <person name="Shea T."/>
            <person name="Shenoy N."/>
            <person name="Sisk P."/>
            <person name="Stolte C."/>
            <person name="Sykes S."/>
            <person name="Walk T."/>
            <person name="White J."/>
            <person name="Yandava C."/>
            <person name="Haas B."/>
            <person name="Nusbaum C."/>
            <person name="Birren B."/>
        </authorList>
    </citation>
    <scope>NUCLEOTIDE SEQUENCE [LARGE SCALE GENOMIC DNA]</scope>
    <source>
        <strain evidence="7">ATCC 64411 / 73-15</strain>
    </source>
</reference>
<dbReference type="eggNOG" id="ENOG502RYZ7">
    <property type="taxonomic scope" value="Eukaryota"/>
</dbReference>
<dbReference type="GO" id="GO:0006351">
    <property type="term" value="P:DNA-templated transcription"/>
    <property type="evidence" value="ECO:0007669"/>
    <property type="project" value="InterPro"/>
</dbReference>
<dbReference type="PROSITE" id="PS00463">
    <property type="entry name" value="ZN2_CY6_FUNGAL_1"/>
    <property type="match status" value="1"/>
</dbReference>
<dbReference type="PANTHER" id="PTHR47783">
    <property type="entry name" value="ZN(II)2CYS6 TRANSCRIPTION FACTOR (EUROFUNG)-RELATED"/>
    <property type="match status" value="1"/>
</dbReference>
<dbReference type="Pfam" id="PF00172">
    <property type="entry name" value="Zn_clus"/>
    <property type="match status" value="1"/>
</dbReference>
<dbReference type="EnsemblFungi" id="MAPG_08463T0">
    <property type="protein sequence ID" value="MAPG_08463T0"/>
    <property type="gene ID" value="MAPG_08463"/>
</dbReference>
<dbReference type="GO" id="GO:0000981">
    <property type="term" value="F:DNA-binding transcription factor activity, RNA polymerase II-specific"/>
    <property type="evidence" value="ECO:0007669"/>
    <property type="project" value="InterPro"/>
</dbReference>
<feature type="region of interest" description="Disordered" evidence="3">
    <location>
        <begin position="794"/>
        <end position="820"/>
    </location>
</feature>
<dbReference type="Gene3D" id="4.10.240.10">
    <property type="entry name" value="Zn(2)-C6 fungal-type DNA-binding domain"/>
    <property type="match status" value="1"/>
</dbReference>
<dbReference type="SUPFAM" id="SSF57701">
    <property type="entry name" value="Zn2/Cys6 DNA-binding domain"/>
    <property type="match status" value="1"/>
</dbReference>
<feature type="domain" description="Zn(2)-C6 fungal-type" evidence="4">
    <location>
        <begin position="34"/>
        <end position="63"/>
    </location>
</feature>
<dbReference type="InterPro" id="IPR007219">
    <property type="entry name" value="XnlR_reg_dom"/>
</dbReference>
<evidence type="ECO:0000256" key="1">
    <source>
        <dbReference type="ARBA" id="ARBA00022723"/>
    </source>
</evidence>
<feature type="region of interest" description="Disordered" evidence="3">
    <location>
        <begin position="446"/>
        <end position="468"/>
    </location>
</feature>
<dbReference type="InterPro" id="IPR036864">
    <property type="entry name" value="Zn2-C6_fun-type_DNA-bd_sf"/>
</dbReference>
<feature type="region of interest" description="Disordered" evidence="3">
    <location>
        <begin position="233"/>
        <end position="255"/>
    </location>
</feature>
<dbReference type="CDD" id="cd12148">
    <property type="entry name" value="fungal_TF_MHR"/>
    <property type="match status" value="1"/>
</dbReference>
<feature type="compositionally biased region" description="Pro residues" evidence="3">
    <location>
        <begin position="857"/>
        <end position="868"/>
    </location>
</feature>
<dbReference type="OrthoDB" id="2354469at2759"/>
<dbReference type="CDD" id="cd00067">
    <property type="entry name" value="GAL4"/>
    <property type="match status" value="1"/>
</dbReference>
<dbReference type="GO" id="GO:0008270">
    <property type="term" value="F:zinc ion binding"/>
    <property type="evidence" value="ECO:0007669"/>
    <property type="project" value="InterPro"/>
</dbReference>
<dbReference type="STRING" id="644358.A0A0C4E7F0"/>
<keyword evidence="2" id="KW-0539">Nucleus</keyword>
<feature type="region of interest" description="Disordered" evidence="3">
    <location>
        <begin position="110"/>
        <end position="202"/>
    </location>
</feature>
<dbReference type="PANTHER" id="PTHR47783:SF1">
    <property type="entry name" value="ZN(II)2CYS6 TRANSCRIPTION FACTOR (EUROFUNG)"/>
    <property type="match status" value="1"/>
</dbReference>
<reference evidence="6" key="4">
    <citation type="journal article" date="2015" name="G3 (Bethesda)">
        <title>Genome sequences of three phytopathogenic species of the Magnaporthaceae family of fungi.</title>
        <authorList>
            <person name="Okagaki L.H."/>
            <person name="Nunes C.C."/>
            <person name="Sailsbery J."/>
            <person name="Clay B."/>
            <person name="Brown D."/>
            <person name="John T."/>
            <person name="Oh Y."/>
            <person name="Young N."/>
            <person name="Fitzgerald M."/>
            <person name="Haas B.J."/>
            <person name="Zeng Q."/>
            <person name="Young S."/>
            <person name="Adiconis X."/>
            <person name="Fan L."/>
            <person name="Levin J.Z."/>
            <person name="Mitchell T.K."/>
            <person name="Okubara P.A."/>
            <person name="Farman M.L."/>
            <person name="Kohn L.M."/>
            <person name="Birren B."/>
            <person name="Ma L.-J."/>
            <person name="Dean R.A."/>
        </authorList>
    </citation>
    <scope>NUCLEOTIDE SEQUENCE</scope>
    <source>
        <strain evidence="6">ATCC 64411 / 73-15</strain>
    </source>
</reference>
<feature type="region of interest" description="Disordered" evidence="3">
    <location>
        <begin position="845"/>
        <end position="915"/>
    </location>
</feature>
<accession>A0A0C4E7F0</accession>
<reference evidence="5" key="3">
    <citation type="submission" date="2011-03" db="EMBL/GenBank/DDBJ databases">
        <title>Annotation of Magnaporthe poae ATCC 64411.</title>
        <authorList>
            <person name="Ma L.-J."/>
            <person name="Dead R."/>
            <person name="Young S.K."/>
            <person name="Zeng Q."/>
            <person name="Gargeya S."/>
            <person name="Fitzgerald M."/>
            <person name="Haas B."/>
            <person name="Abouelleil A."/>
            <person name="Alvarado L."/>
            <person name="Arachchi H.M."/>
            <person name="Berlin A."/>
            <person name="Brown A."/>
            <person name="Chapman S.B."/>
            <person name="Chen Z."/>
            <person name="Dunbar C."/>
            <person name="Freedman E."/>
            <person name="Gearin G."/>
            <person name="Gellesch M."/>
            <person name="Goldberg J."/>
            <person name="Griggs A."/>
            <person name="Gujja S."/>
            <person name="Heiman D."/>
            <person name="Howarth C."/>
            <person name="Larson L."/>
            <person name="Lui A."/>
            <person name="MacDonald P.J.P."/>
            <person name="Mehta T."/>
            <person name="Montmayeur A."/>
            <person name="Murphy C."/>
            <person name="Neiman D."/>
            <person name="Pearson M."/>
            <person name="Priest M."/>
            <person name="Roberts A."/>
            <person name="Saif S."/>
            <person name="Shea T."/>
            <person name="Shenoy N."/>
            <person name="Sisk P."/>
            <person name="Stolte C."/>
            <person name="Sykes S."/>
            <person name="Yandava C."/>
            <person name="Wortman J."/>
            <person name="Nusbaum C."/>
            <person name="Birren B."/>
        </authorList>
    </citation>
    <scope>NUCLEOTIDE SEQUENCE</scope>
    <source>
        <strain evidence="5">ATCC 64411</strain>
    </source>
</reference>
<evidence type="ECO:0000313" key="5">
    <source>
        <dbReference type="EMBL" id="KLU89492.1"/>
    </source>
</evidence>
<dbReference type="EMBL" id="ADBL01002050">
    <property type="status" value="NOT_ANNOTATED_CDS"/>
    <property type="molecule type" value="Genomic_DNA"/>
</dbReference>
<evidence type="ECO:0000313" key="6">
    <source>
        <dbReference type="EnsemblFungi" id="MAPG_08463T0"/>
    </source>
</evidence>